<dbReference type="Proteomes" id="UP001162085">
    <property type="component" value="Chromosome 7"/>
</dbReference>
<accession>A0ABN8WTH9</accession>
<dbReference type="EMBL" id="OX365934">
    <property type="protein sequence ID" value="CAI4063469.1"/>
    <property type="molecule type" value="Genomic_DNA"/>
</dbReference>
<dbReference type="InterPro" id="IPR006767">
    <property type="entry name" value="Cwf19-like_C_dom-2"/>
</dbReference>
<dbReference type="InterPro" id="IPR006768">
    <property type="entry name" value="Cwf19-like_C_dom-1"/>
</dbReference>
<proteinExistence type="predicted"/>
<evidence type="ECO:0000259" key="2">
    <source>
        <dbReference type="Pfam" id="PF04677"/>
    </source>
</evidence>
<feature type="domain" description="Cwf19-like protein C-terminal" evidence="1">
    <location>
        <begin position="420"/>
        <end position="502"/>
    </location>
</feature>
<dbReference type="Pfam" id="PF04676">
    <property type="entry name" value="CwfJ_C_2"/>
    <property type="match status" value="1"/>
</dbReference>
<sequence>MASAKVLVTHIKESDADEAITKVKKLNGKSGPFDLIIIFSKSYSELIKLNTTGLPQLLLISSDDNDNDSKSKKMSEDVTLLHNFGTYKLANNITISYLTYSSDVLQEQKKTILDKFSKLDNQVDILITEEWGLPISERSGKLSGNEVIDELANKLQARYHFAFSDEKNFFELEPFSWEGGRLSRFLNVPKYGSGKRWAYAFNISVGDNEDEEETEPPNLITNPYESVNSDRKKRPLEIETGDMVDQDRKISATGEKSEIKKMRTILPTNCHFCFSNPNLEDHMIISIGKLVYLTTAKGPLSVPKGDMDMSGHCLIIPIEHIPKLNPGGKTELAQSLLAYESSLMKMNYVKFDMCTAVFEIQSERSVHFHKQVVPIPKYLILKFRAALDRQVHFNNEKFTRNAKLEFRCYDSLSSKEYLNVVNDQANNYLQFTVYETPESNPKIFLASFNASETIDLQFGRRVLAFLLNLPRRVKWNSPTCLQTKQQESTEAEKFQKAYKDYDISLTES</sequence>
<feature type="domain" description="Cwf19-like C-terminal" evidence="2">
    <location>
        <begin position="260"/>
        <end position="381"/>
    </location>
</feature>
<keyword evidence="4" id="KW-1185">Reference proteome</keyword>
<evidence type="ECO:0000313" key="3">
    <source>
        <dbReference type="EMBL" id="CAI4063469.1"/>
    </source>
</evidence>
<reference evidence="3" key="1">
    <citation type="submission" date="2022-10" db="EMBL/GenBank/DDBJ databases">
        <authorList>
            <person name="Byrne P K."/>
        </authorList>
    </citation>
    <scope>NUCLEOTIDE SEQUENCE</scope>
    <source>
        <strain evidence="3">ZP964</strain>
    </source>
</reference>
<dbReference type="PANTHER" id="PTHR12072">
    <property type="entry name" value="CWF19, CELL CYCLE CONTROL PROTEIN"/>
    <property type="match status" value="1"/>
</dbReference>
<name>A0ABN8WTH9_SACUV</name>
<protein>
    <recommendedName>
        <fullName evidence="5">CWF19-like protein DRN1</fullName>
    </recommendedName>
</protein>
<evidence type="ECO:0008006" key="5">
    <source>
        <dbReference type="Google" id="ProtNLM"/>
    </source>
</evidence>
<gene>
    <name evidence="3" type="primary">SUVZ07G3280</name>
    <name evidence="3" type="ORF">SUVZ_07G3280</name>
</gene>
<evidence type="ECO:0000313" key="4">
    <source>
        <dbReference type="Proteomes" id="UP001162085"/>
    </source>
</evidence>
<dbReference type="SUPFAM" id="SSF54197">
    <property type="entry name" value="HIT-like"/>
    <property type="match status" value="1"/>
</dbReference>
<dbReference type="Pfam" id="PF04677">
    <property type="entry name" value="CwfJ_C_1"/>
    <property type="match status" value="1"/>
</dbReference>
<evidence type="ECO:0000259" key="1">
    <source>
        <dbReference type="Pfam" id="PF04676"/>
    </source>
</evidence>
<organism evidence="3 4">
    <name type="scientific">Saccharomyces uvarum</name>
    <name type="common">Yeast</name>
    <name type="synonym">Saccharomyces bayanus var. uvarum</name>
    <dbReference type="NCBI Taxonomy" id="230603"/>
    <lineage>
        <taxon>Eukaryota</taxon>
        <taxon>Fungi</taxon>
        <taxon>Dikarya</taxon>
        <taxon>Ascomycota</taxon>
        <taxon>Saccharomycotina</taxon>
        <taxon>Saccharomycetes</taxon>
        <taxon>Saccharomycetales</taxon>
        <taxon>Saccharomycetaceae</taxon>
        <taxon>Saccharomyces</taxon>
    </lineage>
</organism>
<dbReference type="InterPro" id="IPR040194">
    <property type="entry name" value="Cwf19-like"/>
</dbReference>
<dbReference type="InterPro" id="IPR036265">
    <property type="entry name" value="HIT-like_sf"/>
</dbReference>
<dbReference type="PANTHER" id="PTHR12072:SF4">
    <property type="entry name" value="CWF19-LIKE PROTEIN 1"/>
    <property type="match status" value="1"/>
</dbReference>